<evidence type="ECO:0000313" key="2">
    <source>
        <dbReference type="EMBL" id="TPX77183.1"/>
    </source>
</evidence>
<reference evidence="2 3" key="1">
    <citation type="journal article" date="2019" name="Sci. Rep.">
        <title>Comparative genomics of chytrid fungi reveal insights into the obligate biotrophic and pathogenic lifestyle of Synchytrium endobioticum.</title>
        <authorList>
            <person name="van de Vossenberg B.T.L.H."/>
            <person name="Warris S."/>
            <person name="Nguyen H.D.T."/>
            <person name="van Gent-Pelzer M.P.E."/>
            <person name="Joly D.L."/>
            <person name="van de Geest H.C."/>
            <person name="Bonants P.J.M."/>
            <person name="Smith D.S."/>
            <person name="Levesque C.A."/>
            <person name="van der Lee T.A.J."/>
        </authorList>
    </citation>
    <scope>NUCLEOTIDE SEQUENCE [LARGE SCALE GENOMIC DNA]</scope>
    <source>
        <strain evidence="2 3">CBS 675.73</strain>
    </source>
</reference>
<evidence type="ECO:0000313" key="3">
    <source>
        <dbReference type="Proteomes" id="UP000320333"/>
    </source>
</evidence>
<dbReference type="AlphaFoldDB" id="A0A507FLP7"/>
<dbReference type="EMBL" id="QEAP01000026">
    <property type="protein sequence ID" value="TPX77183.1"/>
    <property type="molecule type" value="Genomic_DNA"/>
</dbReference>
<name>A0A507FLP7_9FUNG</name>
<keyword evidence="1" id="KW-0812">Transmembrane</keyword>
<dbReference type="Proteomes" id="UP000320333">
    <property type="component" value="Unassembled WGS sequence"/>
</dbReference>
<feature type="transmembrane region" description="Helical" evidence="1">
    <location>
        <begin position="109"/>
        <end position="135"/>
    </location>
</feature>
<gene>
    <name evidence="2" type="ORF">CcCBS67573_g01547</name>
</gene>
<protein>
    <submittedName>
        <fullName evidence="2">Uncharacterized protein</fullName>
    </submittedName>
</protein>
<sequence>MHPAASQASSAPHVDYFTLASDTDTGMDYKEDMPDSSEELLLTDILSSVTYVIPVSVIRNIIITMLAVAIVAIGSLVALAIGYFELSKPTDSVSNSPDNLDHTSRSKTALLYCVLMVVIGVHAIVCMTWIATYALRLFRRPTWSRLFTHCHNSYASHILTKA</sequence>
<keyword evidence="1" id="KW-0472">Membrane</keyword>
<feature type="transmembrane region" description="Helical" evidence="1">
    <location>
        <begin position="61"/>
        <end position="84"/>
    </location>
</feature>
<organism evidence="2 3">
    <name type="scientific">Chytriomyces confervae</name>
    <dbReference type="NCBI Taxonomy" id="246404"/>
    <lineage>
        <taxon>Eukaryota</taxon>
        <taxon>Fungi</taxon>
        <taxon>Fungi incertae sedis</taxon>
        <taxon>Chytridiomycota</taxon>
        <taxon>Chytridiomycota incertae sedis</taxon>
        <taxon>Chytridiomycetes</taxon>
        <taxon>Chytridiales</taxon>
        <taxon>Chytriomycetaceae</taxon>
        <taxon>Chytriomyces</taxon>
    </lineage>
</organism>
<keyword evidence="1" id="KW-1133">Transmembrane helix</keyword>
<keyword evidence="3" id="KW-1185">Reference proteome</keyword>
<evidence type="ECO:0000256" key="1">
    <source>
        <dbReference type="SAM" id="Phobius"/>
    </source>
</evidence>
<accession>A0A507FLP7</accession>
<dbReference type="OrthoDB" id="10330086at2759"/>
<comment type="caution">
    <text evidence="2">The sequence shown here is derived from an EMBL/GenBank/DDBJ whole genome shotgun (WGS) entry which is preliminary data.</text>
</comment>
<proteinExistence type="predicted"/>